<dbReference type="Proteomes" id="UP000637239">
    <property type="component" value="Chromosome 7"/>
</dbReference>
<accession>A0A7R7ZSH5</accession>
<evidence type="ECO:0008006" key="3">
    <source>
        <dbReference type="Google" id="ProtNLM"/>
    </source>
</evidence>
<dbReference type="AlphaFoldDB" id="A0A7R7ZSH5"/>
<sequence length="131" mass="14824">ACQGGGTYDSPPSNKTLPLIHYLLDNGADPQKGSWRDCGALCTALEFSRPLEILDKMIDKGATVDDFVFSEAVRSRRIDAVELFFEKATLHCSTKKMLHEARKTKDREIKSLVKAGVAKRTDQPKWWQIWK</sequence>
<dbReference type="SUPFAM" id="SSF48403">
    <property type="entry name" value="Ankyrin repeat"/>
    <property type="match status" value="1"/>
</dbReference>
<evidence type="ECO:0000313" key="1">
    <source>
        <dbReference type="EMBL" id="BCR91412.1"/>
    </source>
</evidence>
<evidence type="ECO:0000313" key="2">
    <source>
        <dbReference type="Proteomes" id="UP000637239"/>
    </source>
</evidence>
<reference evidence="1" key="2">
    <citation type="submission" date="2021-02" db="EMBL/GenBank/DDBJ databases">
        <title>Aspergillus chevalieri M1 genome sequence.</title>
        <authorList>
            <person name="Kadooka C."/>
            <person name="Mori K."/>
            <person name="Futagami T."/>
        </authorList>
    </citation>
    <scope>NUCLEOTIDE SEQUENCE</scope>
    <source>
        <strain evidence="1">M1</strain>
    </source>
</reference>
<dbReference type="EMBL" id="AP024422">
    <property type="protein sequence ID" value="BCR91412.1"/>
    <property type="molecule type" value="Genomic_DNA"/>
</dbReference>
<protein>
    <recommendedName>
        <fullName evidence="3">Ankyrin repeat protein</fullName>
    </recommendedName>
</protein>
<dbReference type="KEGG" id="ache:ACHE_70255A"/>
<name>A0A7R7ZSH5_ASPCH</name>
<dbReference type="GeneID" id="66985770"/>
<organism evidence="1 2">
    <name type="scientific">Aspergillus chevalieri</name>
    <name type="common">Eurotium chevalieri</name>
    <dbReference type="NCBI Taxonomy" id="182096"/>
    <lineage>
        <taxon>Eukaryota</taxon>
        <taxon>Fungi</taxon>
        <taxon>Dikarya</taxon>
        <taxon>Ascomycota</taxon>
        <taxon>Pezizomycotina</taxon>
        <taxon>Eurotiomycetes</taxon>
        <taxon>Eurotiomycetidae</taxon>
        <taxon>Eurotiales</taxon>
        <taxon>Aspergillaceae</taxon>
        <taxon>Aspergillus</taxon>
        <taxon>Aspergillus subgen. Aspergillus</taxon>
    </lineage>
</organism>
<dbReference type="InterPro" id="IPR036770">
    <property type="entry name" value="Ankyrin_rpt-contain_sf"/>
</dbReference>
<feature type="non-terminal residue" evidence="1">
    <location>
        <position position="1"/>
    </location>
</feature>
<proteinExistence type="predicted"/>
<dbReference type="Gene3D" id="1.25.40.20">
    <property type="entry name" value="Ankyrin repeat-containing domain"/>
    <property type="match status" value="1"/>
</dbReference>
<reference evidence="1" key="1">
    <citation type="submission" date="2021-01" db="EMBL/GenBank/DDBJ databases">
        <authorList>
            <consortium name="Aspergillus chevalieri M1 genome sequencing consortium"/>
            <person name="Kazuki M."/>
            <person name="Futagami T."/>
        </authorList>
    </citation>
    <scope>NUCLEOTIDE SEQUENCE</scope>
    <source>
        <strain evidence="1">M1</strain>
    </source>
</reference>
<dbReference type="RefSeq" id="XP_043139934.1">
    <property type="nucleotide sequence ID" value="XM_043282568.1"/>
</dbReference>
<keyword evidence="2" id="KW-1185">Reference proteome</keyword>
<gene>
    <name evidence="1" type="ORF">ACHE_70255A</name>
</gene>